<proteinExistence type="predicted"/>
<dbReference type="Gene3D" id="3.10.360.10">
    <property type="entry name" value="Antimicrobial Peptide, Beta-defensin 2, Chain A"/>
    <property type="match status" value="1"/>
</dbReference>
<name>A0A8C4MWN6_EQUAS</name>
<organism evidence="1">
    <name type="scientific">Equus asinus asinus</name>
    <dbReference type="NCBI Taxonomy" id="83772"/>
    <lineage>
        <taxon>Eukaryota</taxon>
        <taxon>Metazoa</taxon>
        <taxon>Chordata</taxon>
        <taxon>Craniata</taxon>
        <taxon>Vertebrata</taxon>
        <taxon>Euteleostomi</taxon>
        <taxon>Mammalia</taxon>
        <taxon>Eutheria</taxon>
        <taxon>Laurasiatheria</taxon>
        <taxon>Perissodactyla</taxon>
        <taxon>Equidae</taxon>
        <taxon>Equus</taxon>
    </lineage>
</organism>
<dbReference type="Ensembl" id="ENSEAST00005035628.1">
    <property type="protein sequence ID" value="ENSEASP00005032699.1"/>
    <property type="gene ID" value="ENSEASG00005022329.1"/>
</dbReference>
<evidence type="ECO:0000313" key="1">
    <source>
        <dbReference type="Ensembl" id="ENSEASP00005032699.1"/>
    </source>
</evidence>
<reference evidence="1" key="1">
    <citation type="submission" date="2023-03" db="UniProtKB">
        <authorList>
            <consortium name="Ensembl"/>
        </authorList>
    </citation>
    <scope>IDENTIFICATION</scope>
</reference>
<protein>
    <submittedName>
        <fullName evidence="1">Uncharacterized protein</fullName>
    </submittedName>
</protein>
<dbReference type="AlphaFoldDB" id="A0A8C4MWN6"/>
<sequence length="83" mass="9674">MKLTELFTSITCDFLPRCFGFSHSFVFLAFLLGFTENVKYLVILFPLSCIGSRSFCFLIRCPPNWVETSRYLLPTEKCFRKGK</sequence>
<accession>A0A8C4MWN6</accession>